<sequence>MHNLSICTKLMCFQKRLNLCNLACCGHVLAMLNKICGGSL</sequence>
<reference evidence="1" key="1">
    <citation type="submission" date="2018-02" db="EMBL/GenBank/DDBJ databases">
        <title>Rhizophora mucronata_Transcriptome.</title>
        <authorList>
            <person name="Meera S.P."/>
            <person name="Sreeshan A."/>
            <person name="Augustine A."/>
        </authorList>
    </citation>
    <scope>NUCLEOTIDE SEQUENCE</scope>
    <source>
        <tissue evidence="1">Leaf</tissue>
    </source>
</reference>
<name>A0A2P2NQG8_RHIMU</name>
<evidence type="ECO:0000313" key="1">
    <source>
        <dbReference type="EMBL" id="MBX44674.1"/>
    </source>
</evidence>
<dbReference type="EMBL" id="GGEC01064190">
    <property type="protein sequence ID" value="MBX44674.1"/>
    <property type="molecule type" value="Transcribed_RNA"/>
</dbReference>
<dbReference type="AlphaFoldDB" id="A0A2P2NQG8"/>
<proteinExistence type="predicted"/>
<organism evidence="1">
    <name type="scientific">Rhizophora mucronata</name>
    <name type="common">Asiatic mangrove</name>
    <dbReference type="NCBI Taxonomy" id="61149"/>
    <lineage>
        <taxon>Eukaryota</taxon>
        <taxon>Viridiplantae</taxon>
        <taxon>Streptophyta</taxon>
        <taxon>Embryophyta</taxon>
        <taxon>Tracheophyta</taxon>
        <taxon>Spermatophyta</taxon>
        <taxon>Magnoliopsida</taxon>
        <taxon>eudicotyledons</taxon>
        <taxon>Gunneridae</taxon>
        <taxon>Pentapetalae</taxon>
        <taxon>rosids</taxon>
        <taxon>fabids</taxon>
        <taxon>Malpighiales</taxon>
        <taxon>Rhizophoraceae</taxon>
        <taxon>Rhizophora</taxon>
    </lineage>
</organism>
<protein>
    <submittedName>
        <fullName evidence="1">Uncharacterized protein</fullName>
    </submittedName>
</protein>
<accession>A0A2P2NQG8</accession>